<dbReference type="Pfam" id="PF00015">
    <property type="entry name" value="MCPsignal"/>
    <property type="match status" value="1"/>
</dbReference>
<dbReference type="GO" id="GO:0006935">
    <property type="term" value="P:chemotaxis"/>
    <property type="evidence" value="ECO:0007669"/>
    <property type="project" value="UniProtKB-KW"/>
</dbReference>
<evidence type="ECO:0000256" key="3">
    <source>
        <dbReference type="ARBA" id="ARBA00022500"/>
    </source>
</evidence>
<evidence type="ECO:0000259" key="13">
    <source>
        <dbReference type="PROSITE" id="PS50885"/>
    </source>
</evidence>
<dbReference type="Pfam" id="PF00672">
    <property type="entry name" value="HAMP"/>
    <property type="match status" value="1"/>
</dbReference>
<dbReference type="FunFam" id="1.10.287.950:FF:000001">
    <property type="entry name" value="Methyl-accepting chemotaxis sensory transducer"/>
    <property type="match status" value="1"/>
</dbReference>
<evidence type="ECO:0000256" key="6">
    <source>
        <dbReference type="ARBA" id="ARBA00023136"/>
    </source>
</evidence>
<keyword evidence="5 11" id="KW-1133">Transmembrane helix</keyword>
<dbReference type="EMBL" id="JAEMNX010000040">
    <property type="protein sequence ID" value="MBJ7539979.1"/>
    <property type="molecule type" value="Genomic_DNA"/>
</dbReference>
<dbReference type="Gene3D" id="3.30.450.20">
    <property type="entry name" value="PAS domain"/>
    <property type="match status" value="2"/>
</dbReference>
<comment type="caution">
    <text evidence="14">The sequence shown here is derived from an EMBL/GenBank/DDBJ whole genome shotgun (WGS) entry which is preliminary data.</text>
</comment>
<protein>
    <submittedName>
        <fullName evidence="14">Methyl-accepting chemotaxis protein</fullName>
    </submittedName>
</protein>
<dbReference type="PANTHER" id="PTHR32089">
    <property type="entry name" value="METHYL-ACCEPTING CHEMOTAXIS PROTEIN MCPB"/>
    <property type="match status" value="1"/>
</dbReference>
<comment type="subcellular location">
    <subcellularLocation>
        <location evidence="1">Cell membrane</location>
        <topology evidence="1">Multi-pass membrane protein</topology>
    </subcellularLocation>
</comment>
<keyword evidence="15" id="KW-1185">Reference proteome</keyword>
<dbReference type="PANTHER" id="PTHR32089:SF117">
    <property type="entry name" value="METHYL ACCEPTING SENSORY TRANSDUCER WITH CACHE_1 SMALL MOLECULE BINDING DOMAIN"/>
    <property type="match status" value="1"/>
</dbReference>
<dbReference type="GO" id="GO:0007165">
    <property type="term" value="P:signal transduction"/>
    <property type="evidence" value="ECO:0007669"/>
    <property type="project" value="UniProtKB-KW"/>
</dbReference>
<feature type="transmembrane region" description="Helical" evidence="11">
    <location>
        <begin position="7"/>
        <end position="28"/>
    </location>
</feature>
<keyword evidence="2" id="KW-1003">Cell membrane</keyword>
<keyword evidence="7 9" id="KW-0807">Transducer</keyword>
<feature type="region of interest" description="Disordered" evidence="10">
    <location>
        <begin position="400"/>
        <end position="419"/>
    </location>
</feature>
<sequence length="623" mass="66321">MTLQRKFSLVVFASAIIVAVIVGIFGLFQLKSTLVTGLNNEVFALGHGQSRTISEWSHSKAMAIQGLSHYLENEQVNELALQQAAISGDFQLAYMGTVSGEMIQSDPTSSLPEGYDPRVRPWYKKALESSEVQFTKPYVDAASGDLIISAAKSVGADQNLKGVVGADMSLQSVIDGVLKVKFQEKSLVFLVNKEGLLIAHPDQSLILKPITEALGYDLPTLMKGEEALFSTKSKAGDVLVSGVEIPGTNWIIGFQLDQTVAMSPLRTLFISLLFAMLVAAAVVSLVMSAVSRSLLSGVGRVNKVLAEMNQGQGDLRTRIPEGGKDEIGDLARHFNGFMQTLAGIITEIKGMSSDLNGLAKNSDRLASQSSKDLRLQLEEVTSVADAVGQMSTATHEIASNAESTANASREAHSNSEQGSQLVVKSKDSISYLSEEVIQASSVIGNLDKQVQSITGILVTIQNIAEQTNLLALNAAIEAARAGEQGRGFAVVADEVRVLSQRTQSSTEEIKAMLDGLNSTTGKVVDIMKRSTEVAEGSVSEAVAAAESLVAIKDSIQRISDMSMQIASAAEEQNIVTTDISTNSASIKDIANKLAIESHESAEGAKSLAKLAESLEKQVARFTI</sequence>
<evidence type="ECO:0000256" key="8">
    <source>
        <dbReference type="ARBA" id="ARBA00029447"/>
    </source>
</evidence>
<dbReference type="SUPFAM" id="SSF103190">
    <property type="entry name" value="Sensory domain-like"/>
    <property type="match status" value="1"/>
</dbReference>
<feature type="transmembrane region" description="Helical" evidence="11">
    <location>
        <begin position="268"/>
        <end position="290"/>
    </location>
</feature>
<reference evidence="14" key="1">
    <citation type="submission" date="2020-12" db="EMBL/GenBank/DDBJ databases">
        <title>Marinomonas arctica sp. nov., a psychrotolerant bacterium isolated from the Arctic.</title>
        <authorList>
            <person name="Zhang Y."/>
        </authorList>
    </citation>
    <scope>NUCLEOTIDE SEQUENCE</scope>
    <source>
        <strain evidence="14">C1424</strain>
    </source>
</reference>
<keyword evidence="3" id="KW-0145">Chemotaxis</keyword>
<evidence type="ECO:0000256" key="4">
    <source>
        <dbReference type="ARBA" id="ARBA00022692"/>
    </source>
</evidence>
<dbReference type="InterPro" id="IPR003660">
    <property type="entry name" value="HAMP_dom"/>
</dbReference>
<dbReference type="Gene3D" id="1.10.287.950">
    <property type="entry name" value="Methyl-accepting chemotaxis protein"/>
    <property type="match status" value="1"/>
</dbReference>
<dbReference type="InterPro" id="IPR029151">
    <property type="entry name" value="Sensor-like_sf"/>
</dbReference>
<feature type="domain" description="Methyl-accepting transducer" evidence="12">
    <location>
        <begin position="351"/>
        <end position="587"/>
    </location>
</feature>
<dbReference type="AlphaFoldDB" id="A0A934MY31"/>
<dbReference type="RefSeq" id="WP_199470372.1">
    <property type="nucleotide sequence ID" value="NZ_JAEMNX010000040.1"/>
</dbReference>
<dbReference type="PROSITE" id="PS50111">
    <property type="entry name" value="CHEMOTAXIS_TRANSDUC_2"/>
    <property type="match status" value="1"/>
</dbReference>
<dbReference type="InterPro" id="IPR033479">
    <property type="entry name" value="dCache_1"/>
</dbReference>
<evidence type="ECO:0000259" key="12">
    <source>
        <dbReference type="PROSITE" id="PS50111"/>
    </source>
</evidence>
<evidence type="ECO:0000256" key="11">
    <source>
        <dbReference type="SAM" id="Phobius"/>
    </source>
</evidence>
<dbReference type="PROSITE" id="PS50885">
    <property type="entry name" value="HAMP"/>
    <property type="match status" value="1"/>
</dbReference>
<comment type="similarity">
    <text evidence="8">Belongs to the methyl-accepting chemotaxis (MCP) protein family.</text>
</comment>
<dbReference type="SMART" id="SM00283">
    <property type="entry name" value="MA"/>
    <property type="match status" value="1"/>
</dbReference>
<evidence type="ECO:0000256" key="7">
    <source>
        <dbReference type="ARBA" id="ARBA00023224"/>
    </source>
</evidence>
<dbReference type="CDD" id="cd12913">
    <property type="entry name" value="PDC1_MCP_like"/>
    <property type="match status" value="1"/>
</dbReference>
<dbReference type="SUPFAM" id="SSF58104">
    <property type="entry name" value="Methyl-accepting chemotaxis protein (MCP) signaling domain"/>
    <property type="match status" value="1"/>
</dbReference>
<accession>A0A934MY31</accession>
<dbReference type="Pfam" id="PF02743">
    <property type="entry name" value="dCache_1"/>
    <property type="match status" value="1"/>
</dbReference>
<dbReference type="SMART" id="SM00304">
    <property type="entry name" value="HAMP"/>
    <property type="match status" value="1"/>
</dbReference>
<evidence type="ECO:0000256" key="5">
    <source>
        <dbReference type="ARBA" id="ARBA00022989"/>
    </source>
</evidence>
<keyword evidence="6 11" id="KW-0472">Membrane</keyword>
<keyword evidence="4 11" id="KW-0812">Transmembrane</keyword>
<feature type="domain" description="HAMP" evidence="13">
    <location>
        <begin position="292"/>
        <end position="346"/>
    </location>
</feature>
<evidence type="ECO:0000256" key="1">
    <source>
        <dbReference type="ARBA" id="ARBA00004651"/>
    </source>
</evidence>
<evidence type="ECO:0000256" key="9">
    <source>
        <dbReference type="PROSITE-ProRule" id="PRU00284"/>
    </source>
</evidence>
<gene>
    <name evidence="14" type="ORF">I8J31_20125</name>
</gene>
<evidence type="ECO:0000256" key="2">
    <source>
        <dbReference type="ARBA" id="ARBA00022475"/>
    </source>
</evidence>
<evidence type="ECO:0000313" key="14">
    <source>
        <dbReference type="EMBL" id="MBJ7539979.1"/>
    </source>
</evidence>
<dbReference type="CDD" id="cd06225">
    <property type="entry name" value="HAMP"/>
    <property type="match status" value="1"/>
</dbReference>
<evidence type="ECO:0000256" key="10">
    <source>
        <dbReference type="SAM" id="MobiDB-lite"/>
    </source>
</evidence>
<name>A0A934MY31_9GAMM</name>
<dbReference type="GO" id="GO:0005886">
    <property type="term" value="C:plasma membrane"/>
    <property type="evidence" value="ECO:0007669"/>
    <property type="project" value="UniProtKB-SubCell"/>
</dbReference>
<organism evidence="14 15">
    <name type="scientific">Marinomonas transparens</name>
    <dbReference type="NCBI Taxonomy" id="2795388"/>
    <lineage>
        <taxon>Bacteria</taxon>
        <taxon>Pseudomonadati</taxon>
        <taxon>Pseudomonadota</taxon>
        <taxon>Gammaproteobacteria</taxon>
        <taxon>Oceanospirillales</taxon>
        <taxon>Oceanospirillaceae</taxon>
        <taxon>Marinomonas</taxon>
    </lineage>
</organism>
<evidence type="ECO:0000313" key="15">
    <source>
        <dbReference type="Proteomes" id="UP000628710"/>
    </source>
</evidence>
<proteinExistence type="inferred from homology"/>
<dbReference type="CDD" id="cd11386">
    <property type="entry name" value="MCP_signal"/>
    <property type="match status" value="1"/>
</dbReference>
<dbReference type="Proteomes" id="UP000628710">
    <property type="component" value="Unassembled WGS sequence"/>
</dbReference>
<dbReference type="InterPro" id="IPR004089">
    <property type="entry name" value="MCPsignal_dom"/>
</dbReference>
<dbReference type="CDD" id="cd12912">
    <property type="entry name" value="PDC2_MCP_like"/>
    <property type="match status" value="1"/>
</dbReference>